<evidence type="ECO:0000313" key="7">
    <source>
        <dbReference type="EMBL" id="OGC38364.1"/>
    </source>
</evidence>
<proteinExistence type="predicted"/>
<sequence>MLATFLLNNYWSFGDRKIASMKGKIKGVLIYFISSYIPILVRTKLVSWSAGTFGDTFIVTNIAFFIGIVFGLVWNFTVYSKIIWRKR</sequence>
<feature type="domain" description="GtrA/DPMS transmembrane" evidence="6">
    <location>
        <begin position="1"/>
        <end position="84"/>
    </location>
</feature>
<keyword evidence="3 5" id="KW-1133">Transmembrane helix</keyword>
<reference evidence="7 8" key="1">
    <citation type="journal article" date="2016" name="Nat. Commun.">
        <title>Thousands of microbial genomes shed light on interconnected biogeochemical processes in an aquifer system.</title>
        <authorList>
            <person name="Anantharaman K."/>
            <person name="Brown C.T."/>
            <person name="Hug L.A."/>
            <person name="Sharon I."/>
            <person name="Castelle C.J."/>
            <person name="Probst A.J."/>
            <person name="Thomas B.C."/>
            <person name="Singh A."/>
            <person name="Wilkins M.J."/>
            <person name="Karaoz U."/>
            <person name="Brodie E.L."/>
            <person name="Williams K.H."/>
            <person name="Hubbard S.S."/>
            <person name="Banfield J.F."/>
        </authorList>
    </citation>
    <scope>NUCLEOTIDE SEQUENCE [LARGE SCALE GENOMIC DNA]</scope>
</reference>
<keyword evidence="4 5" id="KW-0472">Membrane</keyword>
<evidence type="ECO:0000256" key="5">
    <source>
        <dbReference type="SAM" id="Phobius"/>
    </source>
</evidence>
<evidence type="ECO:0000259" key="6">
    <source>
        <dbReference type="Pfam" id="PF04138"/>
    </source>
</evidence>
<evidence type="ECO:0000256" key="4">
    <source>
        <dbReference type="ARBA" id="ARBA00023136"/>
    </source>
</evidence>
<feature type="transmembrane region" description="Helical" evidence="5">
    <location>
        <begin position="57"/>
        <end position="79"/>
    </location>
</feature>
<accession>A0A1F4U052</accession>
<organism evidence="7 8">
    <name type="scientific">candidate division WWE3 bacterium RBG_13_37_7</name>
    <dbReference type="NCBI Taxonomy" id="1802609"/>
    <lineage>
        <taxon>Bacteria</taxon>
        <taxon>Katanobacteria</taxon>
    </lineage>
</organism>
<keyword evidence="2 5" id="KW-0812">Transmembrane</keyword>
<dbReference type="Pfam" id="PF04138">
    <property type="entry name" value="GtrA_DPMS_TM"/>
    <property type="match status" value="1"/>
</dbReference>
<name>A0A1F4U052_UNCKA</name>
<dbReference type="InterPro" id="IPR007267">
    <property type="entry name" value="GtrA_DPMS_TM"/>
</dbReference>
<protein>
    <recommendedName>
        <fullName evidence="6">GtrA/DPMS transmembrane domain-containing protein</fullName>
    </recommendedName>
</protein>
<comment type="subcellular location">
    <subcellularLocation>
        <location evidence="1">Membrane</location>
        <topology evidence="1">Multi-pass membrane protein</topology>
    </subcellularLocation>
</comment>
<gene>
    <name evidence="7" type="ORF">A3K42_00585</name>
</gene>
<evidence type="ECO:0000313" key="8">
    <source>
        <dbReference type="Proteomes" id="UP000178270"/>
    </source>
</evidence>
<dbReference type="EMBL" id="MEUS01000034">
    <property type="protein sequence ID" value="OGC38364.1"/>
    <property type="molecule type" value="Genomic_DNA"/>
</dbReference>
<dbReference type="GO" id="GO:0016020">
    <property type="term" value="C:membrane"/>
    <property type="evidence" value="ECO:0007669"/>
    <property type="project" value="UniProtKB-SubCell"/>
</dbReference>
<comment type="caution">
    <text evidence="7">The sequence shown here is derived from an EMBL/GenBank/DDBJ whole genome shotgun (WGS) entry which is preliminary data.</text>
</comment>
<evidence type="ECO:0000256" key="3">
    <source>
        <dbReference type="ARBA" id="ARBA00022989"/>
    </source>
</evidence>
<feature type="transmembrane region" description="Helical" evidence="5">
    <location>
        <begin position="28"/>
        <end position="45"/>
    </location>
</feature>
<dbReference type="AlphaFoldDB" id="A0A1F4U052"/>
<evidence type="ECO:0000256" key="2">
    <source>
        <dbReference type="ARBA" id="ARBA00022692"/>
    </source>
</evidence>
<dbReference type="GO" id="GO:0000271">
    <property type="term" value="P:polysaccharide biosynthetic process"/>
    <property type="evidence" value="ECO:0007669"/>
    <property type="project" value="InterPro"/>
</dbReference>
<dbReference type="Proteomes" id="UP000178270">
    <property type="component" value="Unassembled WGS sequence"/>
</dbReference>
<evidence type="ECO:0000256" key="1">
    <source>
        <dbReference type="ARBA" id="ARBA00004141"/>
    </source>
</evidence>